<name>A0A6J6XV84_9ZZZZ</name>
<dbReference type="EMBL" id="CAFAAQ010000026">
    <property type="protein sequence ID" value="CAB4799464.1"/>
    <property type="molecule type" value="Genomic_DNA"/>
</dbReference>
<reference evidence="1" key="1">
    <citation type="submission" date="2020-05" db="EMBL/GenBank/DDBJ databases">
        <authorList>
            <person name="Chiriac C."/>
            <person name="Salcher M."/>
            <person name="Ghai R."/>
            <person name="Kavagutti S V."/>
        </authorList>
    </citation>
    <scope>NUCLEOTIDE SEQUENCE</scope>
</reference>
<proteinExistence type="predicted"/>
<accession>A0A6J6XV84</accession>
<evidence type="ECO:0000313" key="1">
    <source>
        <dbReference type="EMBL" id="CAB4799464.1"/>
    </source>
</evidence>
<organism evidence="1">
    <name type="scientific">freshwater metagenome</name>
    <dbReference type="NCBI Taxonomy" id="449393"/>
    <lineage>
        <taxon>unclassified sequences</taxon>
        <taxon>metagenomes</taxon>
        <taxon>ecological metagenomes</taxon>
    </lineage>
</organism>
<dbReference type="AlphaFoldDB" id="A0A6J6XV84"/>
<sequence length="167" mass="18702">MRSYAVFKAFKPQVIAEYVKICIAQTRRPRLYELTYTDSVLGLSYPHSSLETLPDGLVATLATEDEVDDWQQAFGGEPFNSLDPSRRIKSCPWLAVLRRTWTLLLCVKAVAFGIRNPVDNQGQKMLPLGCAISDKEQWVQLDGPTMFNNGMGWATEGSYPVTQLLGI</sequence>
<protein>
    <submittedName>
        <fullName evidence="1">Unannotated protein</fullName>
    </submittedName>
</protein>
<gene>
    <name evidence="1" type="ORF">UFOPK3046_00472</name>
</gene>